<dbReference type="KEGG" id="kne:92184388"/>
<name>A0AAW0YSD6_9TREE</name>
<dbReference type="InterPro" id="IPR048661">
    <property type="entry name" value="CPL1-like"/>
</dbReference>
<feature type="chain" id="PRO_5043340161" description="Protein CPL1-like domain-containing protein" evidence="1">
    <location>
        <begin position="22"/>
        <end position="317"/>
    </location>
</feature>
<dbReference type="Pfam" id="PF21671">
    <property type="entry name" value="CPL1-like"/>
    <property type="match status" value="1"/>
</dbReference>
<proteinExistence type="predicted"/>
<dbReference type="GeneID" id="92184388"/>
<dbReference type="InterPro" id="IPR038955">
    <property type="entry name" value="PriA/CPL1_fungi"/>
</dbReference>
<sequence>MLSTITPIAILLLAGLQQVQAVYVACVPSATNLGDGFNVENIQNPTACSDACFNTYATTYSYFLPAQQGQGIPRKRQFPETSPPVCFCSDTSPTSQTVQPTASADTDGTGVCSDDTYTVNVVRSSYTFLRCYSGFGANTAPETLNLVGNVAGPEECFRACVGYGSALTAYGEGALFCACGPTDPQYSSPTTCRPGTYFIYYHSVGTTFNSQYAKRQLRERLVREKNSKRGICPTPLTACKVTGITDSFECINTNEELESCGGCVNGDFNGDKVTRGIDCTTLRGVARGGVTCSSGVCQAFACKAGFELSADATCLPL</sequence>
<evidence type="ECO:0000313" key="3">
    <source>
        <dbReference type="EMBL" id="KAK8843473.1"/>
    </source>
</evidence>
<feature type="signal peptide" evidence="1">
    <location>
        <begin position="1"/>
        <end position="21"/>
    </location>
</feature>
<feature type="domain" description="Protein CPL1-like" evidence="2">
    <location>
        <begin position="248"/>
        <end position="313"/>
    </location>
</feature>
<evidence type="ECO:0000313" key="4">
    <source>
        <dbReference type="Proteomes" id="UP001388673"/>
    </source>
</evidence>
<reference evidence="3 4" key="1">
    <citation type="journal article" date="2024" name="bioRxiv">
        <title>Comparative genomics of Cryptococcus and Kwoniella reveals pathogenesis evolution and contrasting karyotype dynamics via intercentromeric recombination or chromosome fusion.</title>
        <authorList>
            <person name="Coelho M.A."/>
            <person name="David-Palma M."/>
            <person name="Shea T."/>
            <person name="Bowers K."/>
            <person name="McGinley-Smith S."/>
            <person name="Mohammad A.W."/>
            <person name="Gnirke A."/>
            <person name="Yurkov A.M."/>
            <person name="Nowrousian M."/>
            <person name="Sun S."/>
            <person name="Cuomo C.A."/>
            <person name="Heitman J."/>
        </authorList>
    </citation>
    <scope>NUCLEOTIDE SEQUENCE [LARGE SCALE GENOMIC DNA]</scope>
    <source>
        <strain evidence="3 4">CBS 13917</strain>
    </source>
</reference>
<dbReference type="PANTHER" id="PTHR35192">
    <property type="entry name" value="PROTEIN, PUTATIVE-RELATED"/>
    <property type="match status" value="1"/>
</dbReference>
<keyword evidence="4" id="KW-1185">Reference proteome</keyword>
<evidence type="ECO:0000256" key="1">
    <source>
        <dbReference type="SAM" id="SignalP"/>
    </source>
</evidence>
<dbReference type="Proteomes" id="UP001388673">
    <property type="component" value="Unassembled WGS sequence"/>
</dbReference>
<dbReference type="RefSeq" id="XP_066799421.1">
    <property type="nucleotide sequence ID" value="XM_066950206.1"/>
</dbReference>
<dbReference type="AlphaFoldDB" id="A0AAW0YSD6"/>
<keyword evidence="1" id="KW-0732">Signal</keyword>
<dbReference type="EMBL" id="JBCAWK010000015">
    <property type="protein sequence ID" value="KAK8843473.1"/>
    <property type="molecule type" value="Genomic_DNA"/>
</dbReference>
<dbReference type="PANTHER" id="PTHR35192:SF2">
    <property type="entry name" value="APPLE DOMAIN-CONTAINING PROTEIN"/>
    <property type="match status" value="1"/>
</dbReference>
<protein>
    <recommendedName>
        <fullName evidence="2">Protein CPL1-like domain-containing protein</fullName>
    </recommendedName>
</protein>
<comment type="caution">
    <text evidence="3">The sequence shown here is derived from an EMBL/GenBank/DDBJ whole genome shotgun (WGS) entry which is preliminary data.</text>
</comment>
<organism evidence="3 4">
    <name type="scientific">Kwoniella newhampshirensis</name>
    <dbReference type="NCBI Taxonomy" id="1651941"/>
    <lineage>
        <taxon>Eukaryota</taxon>
        <taxon>Fungi</taxon>
        <taxon>Dikarya</taxon>
        <taxon>Basidiomycota</taxon>
        <taxon>Agaricomycotina</taxon>
        <taxon>Tremellomycetes</taxon>
        <taxon>Tremellales</taxon>
        <taxon>Cryptococcaceae</taxon>
        <taxon>Kwoniella</taxon>
    </lineage>
</organism>
<accession>A0AAW0YSD6</accession>
<evidence type="ECO:0000259" key="2">
    <source>
        <dbReference type="Pfam" id="PF21671"/>
    </source>
</evidence>
<gene>
    <name evidence="3" type="ORF">IAR55_007130</name>
</gene>